<proteinExistence type="predicted"/>
<feature type="domain" description="HTH tetR-type" evidence="3">
    <location>
        <begin position="5"/>
        <end position="65"/>
    </location>
</feature>
<dbReference type="AlphaFoldDB" id="A0A1A3N7A0"/>
<evidence type="ECO:0000256" key="1">
    <source>
        <dbReference type="ARBA" id="ARBA00023125"/>
    </source>
</evidence>
<dbReference type="InterPro" id="IPR036271">
    <property type="entry name" value="Tet_transcr_reg_TetR-rel_C_sf"/>
</dbReference>
<reference evidence="4 5" key="1">
    <citation type="submission" date="2016-06" db="EMBL/GenBank/DDBJ databases">
        <authorList>
            <person name="Kjaerup R.B."/>
            <person name="Dalgaard T.S."/>
            <person name="Juul-Madsen H.R."/>
        </authorList>
    </citation>
    <scope>NUCLEOTIDE SEQUENCE [LARGE SCALE GENOMIC DNA]</scope>
    <source>
        <strain evidence="4 5">1245139.5</strain>
    </source>
</reference>
<organism evidence="4 5">
    <name type="scientific">Mycobacterium asiaticum</name>
    <dbReference type="NCBI Taxonomy" id="1790"/>
    <lineage>
        <taxon>Bacteria</taxon>
        <taxon>Bacillati</taxon>
        <taxon>Actinomycetota</taxon>
        <taxon>Actinomycetes</taxon>
        <taxon>Mycobacteriales</taxon>
        <taxon>Mycobacteriaceae</taxon>
        <taxon>Mycobacterium</taxon>
    </lineage>
</organism>
<name>A0A1A3N7A0_MYCAS</name>
<dbReference type="InterPro" id="IPR009057">
    <property type="entry name" value="Homeodomain-like_sf"/>
</dbReference>
<dbReference type="GO" id="GO:0003677">
    <property type="term" value="F:DNA binding"/>
    <property type="evidence" value="ECO:0007669"/>
    <property type="project" value="UniProtKB-UniRule"/>
</dbReference>
<evidence type="ECO:0000256" key="2">
    <source>
        <dbReference type="PROSITE-ProRule" id="PRU00335"/>
    </source>
</evidence>
<dbReference type="EMBL" id="LZLQ01000051">
    <property type="protein sequence ID" value="OBK17210.1"/>
    <property type="molecule type" value="Genomic_DNA"/>
</dbReference>
<evidence type="ECO:0000259" key="3">
    <source>
        <dbReference type="PROSITE" id="PS50977"/>
    </source>
</evidence>
<sequence>MVERQAVDDGIAESTLLLLRAGGPRAVTVEAVATHSGIAKTTIYRRHPNRRDMLSRALARVASPEPLDPQTGAPDRLRWVIRHAVGMIEDGIGLGGLAAMLTGDDPEFSALFRQILADQRTKLAAAISVGKATGAMRTDLEAETLIDAVVGTYIAERARTGTVADGWEERLFKLFWPTVRAG</sequence>
<dbReference type="PROSITE" id="PS50977">
    <property type="entry name" value="HTH_TETR_2"/>
    <property type="match status" value="1"/>
</dbReference>
<keyword evidence="1 2" id="KW-0238">DNA-binding</keyword>
<keyword evidence="5" id="KW-1185">Reference proteome</keyword>
<protein>
    <recommendedName>
        <fullName evidence="3">HTH tetR-type domain-containing protein</fullName>
    </recommendedName>
</protein>
<evidence type="ECO:0000313" key="5">
    <source>
        <dbReference type="Proteomes" id="UP000093629"/>
    </source>
</evidence>
<dbReference type="SUPFAM" id="SSF48498">
    <property type="entry name" value="Tetracyclin repressor-like, C-terminal domain"/>
    <property type="match status" value="1"/>
</dbReference>
<dbReference type="InterPro" id="IPR001647">
    <property type="entry name" value="HTH_TetR"/>
</dbReference>
<dbReference type="Proteomes" id="UP000093629">
    <property type="component" value="Unassembled WGS sequence"/>
</dbReference>
<dbReference type="Gene3D" id="1.10.357.10">
    <property type="entry name" value="Tetracycline Repressor, domain 2"/>
    <property type="match status" value="1"/>
</dbReference>
<dbReference type="Pfam" id="PF00440">
    <property type="entry name" value="TetR_N"/>
    <property type="match status" value="1"/>
</dbReference>
<gene>
    <name evidence="4" type="ORF">A5636_22905</name>
</gene>
<dbReference type="OrthoDB" id="9796019at2"/>
<dbReference type="SUPFAM" id="SSF46689">
    <property type="entry name" value="Homeodomain-like"/>
    <property type="match status" value="1"/>
</dbReference>
<evidence type="ECO:0000313" key="4">
    <source>
        <dbReference type="EMBL" id="OBK17210.1"/>
    </source>
</evidence>
<feature type="DNA-binding region" description="H-T-H motif" evidence="2">
    <location>
        <begin position="28"/>
        <end position="47"/>
    </location>
</feature>
<dbReference type="RefSeq" id="WP_065158064.1">
    <property type="nucleotide sequence ID" value="NZ_LZLQ01000051.1"/>
</dbReference>
<dbReference type="Gene3D" id="1.10.10.60">
    <property type="entry name" value="Homeodomain-like"/>
    <property type="match status" value="1"/>
</dbReference>
<comment type="caution">
    <text evidence="4">The sequence shown here is derived from an EMBL/GenBank/DDBJ whole genome shotgun (WGS) entry which is preliminary data.</text>
</comment>
<accession>A0A1A3N7A0</accession>